<evidence type="ECO:0000256" key="1">
    <source>
        <dbReference type="SAM" id="Coils"/>
    </source>
</evidence>
<keyword evidence="2" id="KW-1133">Transmembrane helix</keyword>
<keyword evidence="2" id="KW-0472">Membrane</keyword>
<proteinExistence type="predicted"/>
<feature type="transmembrane region" description="Helical" evidence="2">
    <location>
        <begin position="414"/>
        <end position="439"/>
    </location>
</feature>
<feature type="coiled-coil region" evidence="1">
    <location>
        <begin position="168"/>
        <end position="340"/>
    </location>
</feature>
<dbReference type="RefSeq" id="WP_380693536.1">
    <property type="nucleotide sequence ID" value="NZ_JBHRYR010000002.1"/>
</dbReference>
<protein>
    <submittedName>
        <fullName evidence="3">XrtA system polysaccharide chain length determinant</fullName>
    </submittedName>
</protein>
<organism evidence="3 4">
    <name type="scientific">Saccharospirillum mangrovi</name>
    <dbReference type="NCBI Taxonomy" id="2161747"/>
    <lineage>
        <taxon>Bacteria</taxon>
        <taxon>Pseudomonadati</taxon>
        <taxon>Pseudomonadota</taxon>
        <taxon>Gammaproteobacteria</taxon>
        <taxon>Oceanospirillales</taxon>
        <taxon>Saccharospirillaceae</taxon>
        <taxon>Saccharospirillum</taxon>
    </lineage>
</organism>
<gene>
    <name evidence="3" type="ORF">ACFOOG_03820</name>
</gene>
<name>A0ABV7ZTR4_9GAMM</name>
<dbReference type="PANTHER" id="PTHR32309">
    <property type="entry name" value="TYROSINE-PROTEIN KINASE"/>
    <property type="match status" value="1"/>
</dbReference>
<dbReference type="NCBIfam" id="TIGR03007">
    <property type="entry name" value="pepcterm_ChnLen"/>
    <property type="match status" value="1"/>
</dbReference>
<dbReference type="Proteomes" id="UP001595617">
    <property type="component" value="Unassembled WGS sequence"/>
</dbReference>
<evidence type="ECO:0000313" key="3">
    <source>
        <dbReference type="EMBL" id="MFC3851954.1"/>
    </source>
</evidence>
<dbReference type="PANTHER" id="PTHR32309:SF31">
    <property type="entry name" value="CAPSULAR EXOPOLYSACCHARIDE FAMILY"/>
    <property type="match status" value="1"/>
</dbReference>
<keyword evidence="2" id="KW-0812">Transmembrane</keyword>
<accession>A0ABV7ZTR4</accession>
<evidence type="ECO:0000256" key="2">
    <source>
        <dbReference type="SAM" id="Phobius"/>
    </source>
</evidence>
<evidence type="ECO:0000313" key="4">
    <source>
        <dbReference type="Proteomes" id="UP001595617"/>
    </source>
</evidence>
<comment type="caution">
    <text evidence="3">The sequence shown here is derived from an EMBL/GenBank/DDBJ whole genome shotgun (WGS) entry which is preliminary data.</text>
</comment>
<feature type="transmembrane region" description="Helical" evidence="2">
    <location>
        <begin position="479"/>
        <end position="504"/>
    </location>
</feature>
<dbReference type="EMBL" id="JBHRYR010000002">
    <property type="protein sequence ID" value="MFC3851954.1"/>
    <property type="molecule type" value="Genomic_DNA"/>
</dbReference>
<dbReference type="InterPro" id="IPR014345">
    <property type="entry name" value="XrtA_polysacc_chain"/>
</dbReference>
<keyword evidence="1" id="KW-0175">Coiled coil</keyword>
<sequence>MDLRLIFDLLNGVKRELFNHRFLAAGLFMLISAAIFAIGYVTPKTYTANAMLQADVTNILQPLLRGAAEVTSVNRVNEAREIIYSRSMLERVARSSGLLVGLESDERVNTVLAELRDNLSMRVSGGSYLAMSYSSDSPGKSFRVLSEVLNHFVEESSRTKRAESRNAFDFIESQVNSYKRQLETAEEALKQFRASNRDGTEANVQARIQTLRGNIEDLRLRILESEGQVRITEQQLAQEEPFTEVVVGRAESDVERRLAALRQQLDAQRRLYLDSHPDVVALREQIADLEAQQAEAGTDASRNLTEVIENPVYASLRLRLNTAQSDLQTQQNRLLSMERLLQEEFDRAERIAGNQAEETELLRDYNVTRGVYEEMLQRRESARLSMTLDVEGQGVNYRIQEPASYPTQWDGLQLFHFGLAGPVMGVGLVLGLLGMLVLFDGKVRSGRALLQQLPEDIRLLASVPHYDSTWWARLLRVDVMMLGAVVGVFMLGYMAVLVFSVLGIQPSSIMERLIGVGG</sequence>
<feature type="transmembrane region" description="Helical" evidence="2">
    <location>
        <begin position="21"/>
        <end position="41"/>
    </location>
</feature>
<dbReference type="InterPro" id="IPR050445">
    <property type="entry name" value="Bact_polysacc_biosynth/exp"/>
</dbReference>
<keyword evidence="4" id="KW-1185">Reference proteome</keyword>
<reference evidence="4" key="1">
    <citation type="journal article" date="2019" name="Int. J. Syst. Evol. Microbiol.">
        <title>The Global Catalogue of Microorganisms (GCM) 10K type strain sequencing project: providing services to taxonomists for standard genome sequencing and annotation.</title>
        <authorList>
            <consortium name="The Broad Institute Genomics Platform"/>
            <consortium name="The Broad Institute Genome Sequencing Center for Infectious Disease"/>
            <person name="Wu L."/>
            <person name="Ma J."/>
        </authorList>
    </citation>
    <scope>NUCLEOTIDE SEQUENCE [LARGE SCALE GENOMIC DNA]</scope>
    <source>
        <strain evidence="4">IBRC 10765</strain>
    </source>
</reference>